<proteinExistence type="predicted"/>
<keyword evidence="4" id="KW-0408">Iron</keyword>
<dbReference type="EMBL" id="PGTK01000005">
    <property type="protein sequence ID" value="PJF30947.1"/>
    <property type="molecule type" value="Genomic_DNA"/>
</dbReference>
<accession>A0A2M8P074</accession>
<dbReference type="Proteomes" id="UP000228921">
    <property type="component" value="Unassembled WGS sequence"/>
</dbReference>
<name>A0A2M8P074_9CHLR</name>
<evidence type="ECO:0000313" key="7">
    <source>
        <dbReference type="EMBL" id="PJF30947.1"/>
    </source>
</evidence>
<dbReference type="SUPFAM" id="SSF46548">
    <property type="entry name" value="alpha-helical ferredoxin"/>
    <property type="match status" value="1"/>
</dbReference>
<reference evidence="7 8" key="1">
    <citation type="submission" date="2017-11" db="EMBL/GenBank/DDBJ databases">
        <title>Evolution of Phototrophy in the Chloroflexi Phylum Driven by Horizontal Gene Transfer.</title>
        <authorList>
            <person name="Ward L.M."/>
            <person name="Hemp J."/>
            <person name="Shih P.M."/>
            <person name="Mcglynn S.E."/>
            <person name="Fischer W."/>
        </authorList>
    </citation>
    <scope>NUCLEOTIDE SEQUENCE [LARGE SCALE GENOMIC DNA]</scope>
    <source>
        <strain evidence="7">CP2_2F</strain>
    </source>
</reference>
<keyword evidence="5" id="KW-0411">Iron-sulfur</keyword>
<sequence length="430" mass="47975">MTELRELPYLQETPFTADHCLKCNICTQACPVVPVTDLFPGPKTVGPQAQRFRDPDLPSPDQSVDYCSGCGICTLVCPHGVRVMEINTQAKAKLAEAKGFSLRNWILGHNAWWGVLGTPFAPLLNWLFRFKPFRWFAEKTLGISARAAFPTWAGYTFRSWWRKREQKRAHQAEDSRPVVVYYHGCSTNSYEPRIGKLAVQILEHNGFRVIVPPQACCGLPLQSNGMFAEARRFARKNISALADYARRGIPIVGTSGSCIMALKGDYEHVLGLHDEDTQALASGIYDISEFLWSLYQQGRLKTDFRPLSAFPPEIRALIGDSIVLYHAPCQLKAHGMGRPALDLLDLIPELRAVEMDAECCGIAGTYGYKAEKRQIAEDVGAPLFRRIRESGARLAVCDTETCRWHIAQMSGARVVHPVELLAYAYGISAD</sequence>
<dbReference type="SUPFAM" id="SSF53474">
    <property type="entry name" value="alpha/beta-Hydrolases"/>
    <property type="match status" value="1"/>
</dbReference>
<dbReference type="GO" id="GO:0051539">
    <property type="term" value="F:4 iron, 4 sulfur cluster binding"/>
    <property type="evidence" value="ECO:0007669"/>
    <property type="project" value="UniProtKB-KW"/>
</dbReference>
<dbReference type="PANTHER" id="PTHR32479:SF19">
    <property type="entry name" value="ANAEROBIC GLYCEROL-3-PHOSPHATE DEHYDROGENASE SUBUNIT C"/>
    <property type="match status" value="1"/>
</dbReference>
<dbReference type="GO" id="GO:0016491">
    <property type="term" value="F:oxidoreductase activity"/>
    <property type="evidence" value="ECO:0007669"/>
    <property type="project" value="UniProtKB-ARBA"/>
</dbReference>
<dbReference type="PROSITE" id="PS00198">
    <property type="entry name" value="4FE4S_FER_1"/>
    <property type="match status" value="1"/>
</dbReference>
<dbReference type="Gene3D" id="1.10.1060.10">
    <property type="entry name" value="Alpha-helical ferredoxin"/>
    <property type="match status" value="1"/>
</dbReference>
<evidence type="ECO:0000313" key="8">
    <source>
        <dbReference type="Proteomes" id="UP000228921"/>
    </source>
</evidence>
<feature type="domain" description="4Fe-4S ferredoxin-type" evidence="6">
    <location>
        <begin position="11"/>
        <end position="41"/>
    </location>
</feature>
<evidence type="ECO:0000256" key="1">
    <source>
        <dbReference type="ARBA" id="ARBA00022485"/>
    </source>
</evidence>
<organism evidence="7 8">
    <name type="scientific">Candidatus Thermofonsia Clade 1 bacterium</name>
    <dbReference type="NCBI Taxonomy" id="2364210"/>
    <lineage>
        <taxon>Bacteria</taxon>
        <taxon>Bacillati</taxon>
        <taxon>Chloroflexota</taxon>
        <taxon>Candidatus Thermofontia</taxon>
        <taxon>Candidatus Thermofonsia Clade 1</taxon>
    </lineage>
</organism>
<gene>
    <name evidence="7" type="ORF">CUN51_05540</name>
</gene>
<dbReference type="GO" id="GO:0046872">
    <property type="term" value="F:metal ion binding"/>
    <property type="evidence" value="ECO:0007669"/>
    <property type="project" value="UniProtKB-KW"/>
</dbReference>
<dbReference type="GO" id="GO:0009061">
    <property type="term" value="P:anaerobic respiration"/>
    <property type="evidence" value="ECO:0007669"/>
    <property type="project" value="InterPro"/>
</dbReference>
<keyword evidence="3" id="KW-0677">Repeat</keyword>
<evidence type="ECO:0000256" key="3">
    <source>
        <dbReference type="ARBA" id="ARBA00022737"/>
    </source>
</evidence>
<dbReference type="InterPro" id="IPR017900">
    <property type="entry name" value="4Fe4S_Fe_S_CS"/>
</dbReference>
<dbReference type="InterPro" id="IPR017896">
    <property type="entry name" value="4Fe4S_Fe-S-bd"/>
</dbReference>
<dbReference type="AlphaFoldDB" id="A0A2M8P074"/>
<dbReference type="GO" id="GO:0009331">
    <property type="term" value="C:glycerol-3-phosphate dehydrogenase (FAD) complex"/>
    <property type="evidence" value="ECO:0007669"/>
    <property type="project" value="InterPro"/>
</dbReference>
<evidence type="ECO:0000256" key="5">
    <source>
        <dbReference type="ARBA" id="ARBA00023014"/>
    </source>
</evidence>
<feature type="domain" description="4Fe-4S ferredoxin-type" evidence="6">
    <location>
        <begin position="58"/>
        <end position="87"/>
    </location>
</feature>
<evidence type="ECO:0000256" key="4">
    <source>
        <dbReference type="ARBA" id="ARBA00023004"/>
    </source>
</evidence>
<dbReference type="NCBIfam" id="NF008369">
    <property type="entry name" value="PRK11168.1"/>
    <property type="match status" value="1"/>
</dbReference>
<evidence type="ECO:0000259" key="6">
    <source>
        <dbReference type="PROSITE" id="PS51379"/>
    </source>
</evidence>
<keyword evidence="2" id="KW-0479">Metal-binding</keyword>
<dbReference type="Pfam" id="PF02754">
    <property type="entry name" value="CCG"/>
    <property type="match status" value="2"/>
</dbReference>
<dbReference type="InterPro" id="IPR004017">
    <property type="entry name" value="Cys_rich_dom"/>
</dbReference>
<dbReference type="Pfam" id="PF13183">
    <property type="entry name" value="Fer4_8"/>
    <property type="match status" value="1"/>
</dbReference>
<dbReference type="GO" id="GO:0016020">
    <property type="term" value="C:membrane"/>
    <property type="evidence" value="ECO:0007669"/>
    <property type="project" value="InterPro"/>
</dbReference>
<keyword evidence="1" id="KW-0004">4Fe-4S</keyword>
<dbReference type="InterPro" id="IPR029058">
    <property type="entry name" value="AB_hydrolase_fold"/>
</dbReference>
<comment type="caution">
    <text evidence="7">The sequence shown here is derived from an EMBL/GenBank/DDBJ whole genome shotgun (WGS) entry which is preliminary data.</text>
</comment>
<evidence type="ECO:0000256" key="2">
    <source>
        <dbReference type="ARBA" id="ARBA00022723"/>
    </source>
</evidence>
<dbReference type="InterPro" id="IPR009051">
    <property type="entry name" value="Helical_ferredxn"/>
</dbReference>
<dbReference type="PROSITE" id="PS51379">
    <property type="entry name" value="4FE4S_FER_2"/>
    <property type="match status" value="2"/>
</dbReference>
<dbReference type="PANTHER" id="PTHR32479">
    <property type="entry name" value="GLYCOLATE OXIDASE IRON-SULFUR SUBUNIT"/>
    <property type="match status" value="1"/>
</dbReference>
<dbReference type="InterPro" id="IPR017753">
    <property type="entry name" value="G3P_DH_GlpC_su"/>
</dbReference>
<dbReference type="NCBIfam" id="TIGR03379">
    <property type="entry name" value="glycerol3P_GlpC"/>
    <property type="match status" value="1"/>
</dbReference>
<protein>
    <submittedName>
        <fullName evidence="7">Anaerobic glycerol-3-phosphate dehydrogenase subunit C</fullName>
    </submittedName>
</protein>